<evidence type="ECO:0008006" key="3">
    <source>
        <dbReference type="Google" id="ProtNLM"/>
    </source>
</evidence>
<evidence type="ECO:0000313" key="1">
    <source>
        <dbReference type="EMBL" id="MFC6893601.1"/>
    </source>
</evidence>
<proteinExistence type="predicted"/>
<keyword evidence="2" id="KW-1185">Reference proteome</keyword>
<protein>
    <recommendedName>
        <fullName evidence="3">Type II toxin-antitoxin system PemK/MazF family toxin</fullName>
    </recommendedName>
</protein>
<accession>A0ABD5UZE1</accession>
<comment type="caution">
    <text evidence="1">The sequence shown here is derived from an EMBL/GenBank/DDBJ whole genome shotgun (WGS) entry which is preliminary data.</text>
</comment>
<sequence length="108" mass="12022">MAYPRGAIVLATDPFGNAPKRPYVVLSNSTHPFHGQEYVAAVITTTERHNAIELTPERIERGSLPRRSFVSPWSVTTLKDAVIDTQPAQVTGETVDDTRRELNKYLEG</sequence>
<dbReference type="Gene3D" id="2.30.30.110">
    <property type="match status" value="1"/>
</dbReference>
<evidence type="ECO:0000313" key="2">
    <source>
        <dbReference type="Proteomes" id="UP001596296"/>
    </source>
</evidence>
<dbReference type="EMBL" id="JBHSXL010000010">
    <property type="protein sequence ID" value="MFC6893601.1"/>
    <property type="molecule type" value="Genomic_DNA"/>
</dbReference>
<dbReference type="RefSeq" id="WP_379745692.1">
    <property type="nucleotide sequence ID" value="NZ_JBHSVN010000001.1"/>
</dbReference>
<organism evidence="1 2">
    <name type="scientific">Halopenitus salinus</name>
    <dbReference type="NCBI Taxonomy" id="1198295"/>
    <lineage>
        <taxon>Archaea</taxon>
        <taxon>Methanobacteriati</taxon>
        <taxon>Methanobacteriota</taxon>
        <taxon>Stenosarchaea group</taxon>
        <taxon>Halobacteria</taxon>
        <taxon>Halobacteriales</taxon>
        <taxon>Haloferacaceae</taxon>
        <taxon>Halopenitus</taxon>
    </lineage>
</organism>
<dbReference type="Proteomes" id="UP001596296">
    <property type="component" value="Unassembled WGS sequence"/>
</dbReference>
<dbReference type="AlphaFoldDB" id="A0ABD5UZE1"/>
<dbReference type="SUPFAM" id="SSF50118">
    <property type="entry name" value="Cell growth inhibitor/plasmid maintenance toxic component"/>
    <property type="match status" value="1"/>
</dbReference>
<dbReference type="InterPro" id="IPR011067">
    <property type="entry name" value="Plasmid_toxin/cell-grow_inhib"/>
</dbReference>
<reference evidence="1 2" key="1">
    <citation type="journal article" date="2019" name="Int. J. Syst. Evol. Microbiol.">
        <title>The Global Catalogue of Microorganisms (GCM) 10K type strain sequencing project: providing services to taxonomists for standard genome sequencing and annotation.</title>
        <authorList>
            <consortium name="The Broad Institute Genomics Platform"/>
            <consortium name="The Broad Institute Genome Sequencing Center for Infectious Disease"/>
            <person name="Wu L."/>
            <person name="Ma J."/>
        </authorList>
    </citation>
    <scope>NUCLEOTIDE SEQUENCE [LARGE SCALE GENOMIC DNA]</scope>
    <source>
        <strain evidence="1 2">SKJ47</strain>
    </source>
</reference>
<name>A0ABD5UZE1_9EURY</name>
<gene>
    <name evidence="1" type="ORF">ACFQE9_13435</name>
</gene>